<evidence type="ECO:0000313" key="2">
    <source>
        <dbReference type="EMBL" id="KAI9562102.1"/>
    </source>
</evidence>
<reference evidence="2 3" key="1">
    <citation type="submission" date="2022-05" db="EMBL/GenBank/DDBJ databases">
        <title>A multi-omics perspective on studying reproductive biology in Daphnia sinensis.</title>
        <authorList>
            <person name="Jia J."/>
        </authorList>
    </citation>
    <scope>NUCLEOTIDE SEQUENCE [LARGE SCALE GENOMIC DNA]</scope>
    <source>
        <strain evidence="2 3">WSL</strain>
    </source>
</reference>
<organism evidence="2 3">
    <name type="scientific">Daphnia sinensis</name>
    <dbReference type="NCBI Taxonomy" id="1820382"/>
    <lineage>
        <taxon>Eukaryota</taxon>
        <taxon>Metazoa</taxon>
        <taxon>Ecdysozoa</taxon>
        <taxon>Arthropoda</taxon>
        <taxon>Crustacea</taxon>
        <taxon>Branchiopoda</taxon>
        <taxon>Diplostraca</taxon>
        <taxon>Cladocera</taxon>
        <taxon>Anomopoda</taxon>
        <taxon>Daphniidae</taxon>
        <taxon>Daphnia</taxon>
        <taxon>Daphnia similis group</taxon>
    </lineage>
</organism>
<sequence length="74" mass="8440">MLLPSRSIRKQEKGKHGKMKENNVKIEAKFITRKVRYLQMSLLYLAFKSVINTATLAAINLNDLLSSLAFFSPL</sequence>
<proteinExistence type="predicted"/>
<dbReference type="EMBL" id="WJBH02000003">
    <property type="protein sequence ID" value="KAI9562102.1"/>
    <property type="molecule type" value="Genomic_DNA"/>
</dbReference>
<evidence type="ECO:0000256" key="1">
    <source>
        <dbReference type="SAM" id="Phobius"/>
    </source>
</evidence>
<keyword evidence="1" id="KW-1133">Transmembrane helix</keyword>
<dbReference type="AlphaFoldDB" id="A0AAD5KZG3"/>
<evidence type="ECO:0000313" key="3">
    <source>
        <dbReference type="Proteomes" id="UP000820818"/>
    </source>
</evidence>
<name>A0AAD5KZG3_9CRUS</name>
<dbReference type="Proteomes" id="UP000820818">
    <property type="component" value="Linkage Group LG3"/>
</dbReference>
<evidence type="ECO:0008006" key="4">
    <source>
        <dbReference type="Google" id="ProtNLM"/>
    </source>
</evidence>
<protein>
    <recommendedName>
        <fullName evidence="4">Transmembrane protein</fullName>
    </recommendedName>
</protein>
<accession>A0AAD5KZG3</accession>
<keyword evidence="1" id="KW-0812">Transmembrane</keyword>
<feature type="transmembrane region" description="Helical" evidence="1">
    <location>
        <begin position="42"/>
        <end position="61"/>
    </location>
</feature>
<keyword evidence="1" id="KW-0472">Membrane</keyword>
<keyword evidence="3" id="KW-1185">Reference proteome</keyword>
<gene>
    <name evidence="2" type="ORF">GHT06_013067</name>
</gene>
<comment type="caution">
    <text evidence="2">The sequence shown here is derived from an EMBL/GenBank/DDBJ whole genome shotgun (WGS) entry which is preliminary data.</text>
</comment>